<dbReference type="InterPro" id="IPR036691">
    <property type="entry name" value="Endo/exonu/phosph_ase_sf"/>
</dbReference>
<dbReference type="AlphaFoldDB" id="A0A1Q9DZY7"/>
<dbReference type="SUPFAM" id="SSF56219">
    <property type="entry name" value="DNase I-like"/>
    <property type="match status" value="1"/>
</dbReference>
<evidence type="ECO:0000313" key="4">
    <source>
        <dbReference type="Proteomes" id="UP000186817"/>
    </source>
</evidence>
<protein>
    <recommendedName>
        <fullName evidence="2">Endonuclease/exonuclease/phosphatase domain-containing protein</fullName>
    </recommendedName>
</protein>
<dbReference type="Gene3D" id="3.60.10.10">
    <property type="entry name" value="Endonuclease/exonuclease/phosphatase"/>
    <property type="match status" value="1"/>
</dbReference>
<comment type="caution">
    <text evidence="3">The sequence shown here is derived from an EMBL/GenBank/DDBJ whole genome shotgun (WGS) entry which is preliminary data.</text>
</comment>
<proteinExistence type="predicted"/>
<organism evidence="3 4">
    <name type="scientific">Symbiodinium microadriaticum</name>
    <name type="common">Dinoflagellate</name>
    <name type="synonym">Zooxanthella microadriatica</name>
    <dbReference type="NCBI Taxonomy" id="2951"/>
    <lineage>
        <taxon>Eukaryota</taxon>
        <taxon>Sar</taxon>
        <taxon>Alveolata</taxon>
        <taxon>Dinophyceae</taxon>
        <taxon>Suessiales</taxon>
        <taxon>Symbiodiniaceae</taxon>
        <taxon>Symbiodinium</taxon>
    </lineage>
</organism>
<dbReference type="EMBL" id="LSRX01000317">
    <property type="protein sequence ID" value="OLQ00754.1"/>
    <property type="molecule type" value="Genomic_DNA"/>
</dbReference>
<name>A0A1Q9DZY7_SYMMI</name>
<feature type="region of interest" description="Disordered" evidence="1">
    <location>
        <begin position="911"/>
        <end position="938"/>
    </location>
</feature>
<feature type="compositionally biased region" description="Acidic residues" evidence="1">
    <location>
        <begin position="915"/>
        <end position="928"/>
    </location>
</feature>
<sequence>MRTGGAWYKGKWYNQVYTWNVGGLGGGLYDEILYYIHRHPIDVLVIQETKWRFTSRWDTHQYFFVHSGSSAADFKQGGLLTIVAKKLVDPGTLRYVDPLPGRLLRVQFYKHSQPCDVLNFYQHTWRATDHVRRLRTQALDQLTRTIHMIPKRSLMIIGGDFNATCVHSAPHVGRYVMERSHLWATDQEDLQALILGLNLCALNTFQSRHPLHTYMWGTQQSQIDYLFVRCDMADGLSRQSYAMHDHPLGAWRGGARHFLVHAQVPTHWRPWSGHASPSAAPAVDRHAIADALSGKADPRIQAFRMDVQSALALAPASISELHETVHTLALKHFNKQVPVRGPRPWQDGTLQQYASRMWGHLRSLRRWAARKDAHSNLQALFQCWRHSVMHLRMHSDARQQGRELRKQRRLSLLSDADKAIQQGQSQQFYQLIDKLAPKGRFRKFQMCKGGDLLTPAEELEVMRKHFVQIFNHDHPGDSDTSSTHNVEGADPSFPVCHHELQVFLDKLPARKAGAPSTAPGAVWRACSDLISPILAGLLNQRWEHPPLTPPEHHVQIQTLVMRHLRGIARSPAHITHEPGDNYVLSFEHPWKQFLARTRPVTAAPRYQSEAAEEVLGQLQSCFGGVLANKRSVVAEPSHWDRQQGRNTPSSDNRSYGSGSTVDSEDAELLRLLAKAVVRHEDTLNVLRRSTGWVFWVRSGENSILPMLADLAKTWYEKANSQEIQPNRVSLRVALLWGIMTCLKDKLAGLTQDQLAFAIRNTWADTNGGWNYQKWDAHHQALIVDTTRPPLSTPQALESLGSLLQALNGDTLTRFAATQEIRADAQGKITFNADISLRRIHQLAGPLATSGHYTVILHHSTQDGYGYIILMPGDLWELELPSILGVAHPALPDAADGDQDSSPSVHTIEATTADEAGSEGEGSEGDDADTPVATSSASASALMPSAPCGAAAGATTGSAKLESHAADSGQWSEVWNADVPTCGFAVHRLQLDSLILPQPPTPEAPEVEHLAYYVCSKGICTTRDLRKLCSLLPAQASAKRRRTSTSDGDTGRLQRSFSVGAYSMGGVQGIQNHTYTFPWTACWFTSMILAVAPLHQFSTCTLLHNVMSFKHTDSRNAPNTSNIIVPCDFWRGGQLWIADSQGSVHLDSKSGPGILRTVAYPYVRFNPTVPHATFPWSHGDRTVLVAHHARGLAALSTAQRRTLTDMGFQLLDAPCMESRDAESHHSC</sequence>
<dbReference type="OrthoDB" id="418852at2759"/>
<keyword evidence="4" id="KW-1185">Reference proteome</keyword>
<feature type="domain" description="Endonuclease/exonuclease/phosphatase" evidence="2">
    <location>
        <begin position="18"/>
        <end position="229"/>
    </location>
</feature>
<feature type="region of interest" description="Disordered" evidence="1">
    <location>
        <begin position="635"/>
        <end position="661"/>
    </location>
</feature>
<evidence type="ECO:0000313" key="3">
    <source>
        <dbReference type="EMBL" id="OLQ00754.1"/>
    </source>
</evidence>
<evidence type="ECO:0000259" key="2">
    <source>
        <dbReference type="Pfam" id="PF03372"/>
    </source>
</evidence>
<evidence type="ECO:0000256" key="1">
    <source>
        <dbReference type="SAM" id="MobiDB-lite"/>
    </source>
</evidence>
<gene>
    <name evidence="3" type="ORF">AK812_SmicGene16553</name>
</gene>
<feature type="compositionally biased region" description="Low complexity" evidence="1">
    <location>
        <begin position="929"/>
        <end position="938"/>
    </location>
</feature>
<reference evidence="3 4" key="1">
    <citation type="submission" date="2016-02" db="EMBL/GenBank/DDBJ databases">
        <title>Genome analysis of coral dinoflagellate symbionts highlights evolutionary adaptations to a symbiotic lifestyle.</title>
        <authorList>
            <person name="Aranda M."/>
            <person name="Li Y."/>
            <person name="Liew Y.J."/>
            <person name="Baumgarten S."/>
            <person name="Simakov O."/>
            <person name="Wilson M."/>
            <person name="Piel J."/>
            <person name="Ashoor H."/>
            <person name="Bougouffa S."/>
            <person name="Bajic V.B."/>
            <person name="Ryu T."/>
            <person name="Ravasi T."/>
            <person name="Bayer T."/>
            <person name="Micklem G."/>
            <person name="Kim H."/>
            <person name="Bhak J."/>
            <person name="Lajeunesse T.C."/>
            <person name="Voolstra C.R."/>
        </authorList>
    </citation>
    <scope>NUCLEOTIDE SEQUENCE [LARGE SCALE GENOMIC DNA]</scope>
    <source>
        <strain evidence="3 4">CCMP2467</strain>
    </source>
</reference>
<feature type="compositionally biased region" description="Polar residues" evidence="1">
    <location>
        <begin position="644"/>
        <end position="661"/>
    </location>
</feature>
<dbReference type="Pfam" id="PF03372">
    <property type="entry name" value="Exo_endo_phos"/>
    <property type="match status" value="1"/>
</dbReference>
<dbReference type="Proteomes" id="UP000186817">
    <property type="component" value="Unassembled WGS sequence"/>
</dbReference>
<dbReference type="GO" id="GO:0003824">
    <property type="term" value="F:catalytic activity"/>
    <property type="evidence" value="ECO:0007669"/>
    <property type="project" value="InterPro"/>
</dbReference>
<dbReference type="InterPro" id="IPR005135">
    <property type="entry name" value="Endo/exonuclease/phosphatase"/>
</dbReference>
<accession>A0A1Q9DZY7</accession>